<keyword evidence="1" id="KW-1133">Transmembrane helix</keyword>
<protein>
    <recommendedName>
        <fullName evidence="2">RNase H type-1 domain-containing protein</fullName>
    </recommendedName>
</protein>
<dbReference type="Pfam" id="PF13456">
    <property type="entry name" value="RVT_3"/>
    <property type="match status" value="1"/>
</dbReference>
<dbReference type="Proteomes" id="UP000836841">
    <property type="component" value="Chromosome 1"/>
</dbReference>
<feature type="domain" description="RNase H type-1" evidence="2">
    <location>
        <begin position="7"/>
        <end position="55"/>
    </location>
</feature>
<proteinExistence type="predicted"/>
<evidence type="ECO:0000313" key="3">
    <source>
        <dbReference type="EMBL" id="CAH2035649.1"/>
    </source>
</evidence>
<evidence type="ECO:0000256" key="1">
    <source>
        <dbReference type="SAM" id="Phobius"/>
    </source>
</evidence>
<dbReference type="GO" id="GO:0004523">
    <property type="term" value="F:RNA-DNA hybrid ribonuclease activity"/>
    <property type="evidence" value="ECO:0007669"/>
    <property type="project" value="InterPro"/>
</dbReference>
<keyword evidence="4" id="KW-1185">Reference proteome</keyword>
<evidence type="ECO:0000259" key="2">
    <source>
        <dbReference type="Pfam" id="PF13456"/>
    </source>
</evidence>
<keyword evidence="1" id="KW-0472">Membrane</keyword>
<name>A0AAU9RCH7_THLAR</name>
<dbReference type="GO" id="GO:0003676">
    <property type="term" value="F:nucleic acid binding"/>
    <property type="evidence" value="ECO:0007669"/>
    <property type="project" value="InterPro"/>
</dbReference>
<reference evidence="3 4" key="1">
    <citation type="submission" date="2022-03" db="EMBL/GenBank/DDBJ databases">
        <authorList>
            <person name="Nunn A."/>
            <person name="Chopra R."/>
            <person name="Nunn A."/>
            <person name="Contreras Garrido A."/>
        </authorList>
    </citation>
    <scope>NUCLEOTIDE SEQUENCE [LARGE SCALE GENOMIC DNA]</scope>
</reference>
<gene>
    <name evidence="3" type="ORF">TAV2_LOCUS1116</name>
</gene>
<organism evidence="3 4">
    <name type="scientific">Thlaspi arvense</name>
    <name type="common">Field penny-cress</name>
    <dbReference type="NCBI Taxonomy" id="13288"/>
    <lineage>
        <taxon>Eukaryota</taxon>
        <taxon>Viridiplantae</taxon>
        <taxon>Streptophyta</taxon>
        <taxon>Embryophyta</taxon>
        <taxon>Tracheophyta</taxon>
        <taxon>Spermatophyta</taxon>
        <taxon>Magnoliopsida</taxon>
        <taxon>eudicotyledons</taxon>
        <taxon>Gunneridae</taxon>
        <taxon>Pentapetalae</taxon>
        <taxon>rosids</taxon>
        <taxon>malvids</taxon>
        <taxon>Brassicales</taxon>
        <taxon>Brassicaceae</taxon>
        <taxon>Thlaspideae</taxon>
        <taxon>Thlaspi</taxon>
    </lineage>
</organism>
<keyword evidence="1" id="KW-0812">Transmembrane</keyword>
<sequence>MGQSRRKQPLSAFEGELQALFMAMQHCWSKGYTRTIFEGGYQKVMDVIAGKKSNFNGCKENRTQQRISYQNLVFQKETVFIFIISYLYAFMMYIITTTYSCLLDDAKALGASRVVLGCVDDKCTSRLCATVLPHFDFFVVKEYANEHTCDIVHRIANHRMTHGVQIKYKKAIKTIRLTFTTWLHERREKVARLENSGRPPKNKKSAAGEFGMPIAQSLKDTSAEDVAQENITRAYAGIKYVKLGFW</sequence>
<evidence type="ECO:0000313" key="4">
    <source>
        <dbReference type="Proteomes" id="UP000836841"/>
    </source>
</evidence>
<dbReference type="AlphaFoldDB" id="A0AAU9RCH7"/>
<feature type="transmembrane region" description="Helical" evidence="1">
    <location>
        <begin position="78"/>
        <end position="95"/>
    </location>
</feature>
<dbReference type="EMBL" id="OU466857">
    <property type="protein sequence ID" value="CAH2035649.1"/>
    <property type="molecule type" value="Genomic_DNA"/>
</dbReference>
<accession>A0AAU9RCH7</accession>
<dbReference type="InterPro" id="IPR002156">
    <property type="entry name" value="RNaseH_domain"/>
</dbReference>